<dbReference type="PROSITE" id="PS50878">
    <property type="entry name" value="RT_POL"/>
    <property type="match status" value="1"/>
</dbReference>
<evidence type="ECO:0000256" key="2">
    <source>
        <dbReference type="ARBA" id="ARBA00022679"/>
    </source>
</evidence>
<dbReference type="GO" id="GO:0051607">
    <property type="term" value="P:defense response to virus"/>
    <property type="evidence" value="ECO:0007669"/>
    <property type="project" value="UniProtKB-KW"/>
</dbReference>
<evidence type="ECO:0000256" key="5">
    <source>
        <dbReference type="ARBA" id="ARBA00022842"/>
    </source>
</evidence>
<dbReference type="PANTHER" id="PTHR34047">
    <property type="entry name" value="NUCLEAR INTRON MATURASE 1, MITOCHONDRIAL-RELATED"/>
    <property type="match status" value="1"/>
</dbReference>
<dbReference type="PANTHER" id="PTHR34047:SF7">
    <property type="entry name" value="RNA-DIRECTED DNA POLYMERASE"/>
    <property type="match status" value="1"/>
</dbReference>
<evidence type="ECO:0000256" key="4">
    <source>
        <dbReference type="ARBA" id="ARBA00022723"/>
    </source>
</evidence>
<keyword evidence="6 11" id="KW-0695">RNA-directed DNA polymerase</keyword>
<evidence type="ECO:0000256" key="7">
    <source>
        <dbReference type="ARBA" id="ARBA00023118"/>
    </source>
</evidence>
<keyword evidence="3" id="KW-0548">Nucleotidyltransferase</keyword>
<dbReference type="PRINTS" id="PR00866">
    <property type="entry name" value="RNADNAPOLMS"/>
</dbReference>
<keyword evidence="5" id="KW-0460">Magnesium</keyword>
<comment type="similarity">
    <text evidence="8">Belongs to the bacterial reverse transcriptase family.</text>
</comment>
<name>A0A375H9L7_9BURK</name>
<keyword evidence="2" id="KW-0808">Transferase</keyword>
<dbReference type="EC" id="2.7.7.49" evidence="1"/>
<keyword evidence="7" id="KW-0051">Antiviral defense</keyword>
<dbReference type="NCBIfam" id="NF038237">
    <property type="entry name" value="retron_Ec67_fus"/>
    <property type="match status" value="1"/>
</dbReference>
<dbReference type="InterPro" id="IPR000123">
    <property type="entry name" value="Reverse_transcriptase_msDNA"/>
</dbReference>
<gene>
    <name evidence="11" type="ORF">CBM2607_20436</name>
</gene>
<evidence type="ECO:0000256" key="1">
    <source>
        <dbReference type="ARBA" id="ARBA00012493"/>
    </source>
</evidence>
<dbReference type="RefSeq" id="WP_115678452.1">
    <property type="nucleotide sequence ID" value="NZ_LT984806.1"/>
</dbReference>
<sequence length="601" mass="66964">MLPKNRLEWFQSAKSRAALAMLLDIKHQDLTYLLYVKKDAEKYNVFSIPKKSGGSRDIHAPIPELKSLQRKLATALEECIADIEKLTNRKNNASHGFRPGKSILTNASAHRNKRYVFNIDLKDFFPSITGKRIRGFLINDRNFGFDASVATTIAHIACRDGRLPQGSPCSPVISNMIAGILDAHLSKLAKAHGCIYTRYADDITFSTNKEEFPTAIAYCDDANEHCWRVGSELYRLVLRCGFSVNEKKTRMQYRDSRQQVTGLIVNKKINVSTEYRYLVRAYVAALVKNGKYTIKRQVADATGKLETVTEDGTPAQLHGMLGFIHSVDSVFRTDVKKHPYNYPGQQVSDKKPTGNLAIYRRFLIYTRFYANTLPLIVCEGKTDGVYISNAVHQSKTIFPSLVKKDGEGKDVLSFQLLKYARKHKKKKMVHLPNYSTITILGGGSGGGANLGNLIRAYHGELTRFKAPRGEQPVIFIVDNDSGGRTVFRVVKEVAKINITGEERFIHLFSNLYIVPIPLGSAKERSIESLFSDADIAKGLNGKPFDFSADSSSATSAGKADFAYEFVAKHAKDIDWTGFHPLLENIVGAMNDYSARVAAAAL</sequence>
<evidence type="ECO:0000256" key="9">
    <source>
        <dbReference type="ARBA" id="ARBA00048173"/>
    </source>
</evidence>
<dbReference type="InterPro" id="IPR053543">
    <property type="entry name" value="Bacterial_RT"/>
</dbReference>
<dbReference type="GO" id="GO:0003723">
    <property type="term" value="F:RNA binding"/>
    <property type="evidence" value="ECO:0007669"/>
    <property type="project" value="InterPro"/>
</dbReference>
<proteinExistence type="inferred from homology"/>
<dbReference type="SUPFAM" id="SSF56672">
    <property type="entry name" value="DNA/RNA polymerases"/>
    <property type="match status" value="1"/>
</dbReference>
<organism evidence="11 12">
    <name type="scientific">Cupriavidus neocaledonicus</name>
    <dbReference type="NCBI Taxonomy" id="1040979"/>
    <lineage>
        <taxon>Bacteria</taxon>
        <taxon>Pseudomonadati</taxon>
        <taxon>Pseudomonadota</taxon>
        <taxon>Betaproteobacteria</taxon>
        <taxon>Burkholderiales</taxon>
        <taxon>Burkholderiaceae</taxon>
        <taxon>Cupriavidus</taxon>
    </lineage>
</organism>
<dbReference type="GO" id="GO:0046872">
    <property type="term" value="F:metal ion binding"/>
    <property type="evidence" value="ECO:0007669"/>
    <property type="project" value="UniProtKB-KW"/>
</dbReference>
<comment type="catalytic activity">
    <reaction evidence="9">
        <text>DNA(n) + a 2'-deoxyribonucleoside 5'-triphosphate = DNA(n+1) + diphosphate</text>
        <dbReference type="Rhea" id="RHEA:22508"/>
        <dbReference type="Rhea" id="RHEA-COMP:17339"/>
        <dbReference type="Rhea" id="RHEA-COMP:17340"/>
        <dbReference type="ChEBI" id="CHEBI:33019"/>
        <dbReference type="ChEBI" id="CHEBI:61560"/>
        <dbReference type="ChEBI" id="CHEBI:173112"/>
        <dbReference type="EC" id="2.7.7.49"/>
    </reaction>
</comment>
<accession>A0A375H9L7</accession>
<dbReference type="Pfam" id="PF00078">
    <property type="entry name" value="RVT_1"/>
    <property type="match status" value="1"/>
</dbReference>
<reference evidence="11 12" key="1">
    <citation type="submission" date="2018-01" db="EMBL/GenBank/DDBJ databases">
        <authorList>
            <person name="Clerissi C."/>
        </authorList>
    </citation>
    <scope>NUCLEOTIDE SEQUENCE [LARGE SCALE GENOMIC DNA]</scope>
    <source>
        <strain evidence="11">Cupriavidus taiwanensis STM 6160</strain>
    </source>
</reference>
<dbReference type="Proteomes" id="UP000255168">
    <property type="component" value="Chromosome I"/>
</dbReference>
<protein>
    <recommendedName>
        <fullName evidence="1">RNA-directed DNA polymerase</fullName>
        <ecNumber evidence="1">2.7.7.49</ecNumber>
    </recommendedName>
</protein>
<evidence type="ECO:0000256" key="6">
    <source>
        <dbReference type="ARBA" id="ARBA00022918"/>
    </source>
</evidence>
<keyword evidence="4" id="KW-0479">Metal-binding</keyword>
<dbReference type="EMBL" id="LT984806">
    <property type="protein sequence ID" value="SPD48442.1"/>
    <property type="molecule type" value="Genomic_DNA"/>
</dbReference>
<dbReference type="AlphaFoldDB" id="A0A375H9L7"/>
<evidence type="ECO:0000256" key="8">
    <source>
        <dbReference type="ARBA" id="ARBA00034120"/>
    </source>
</evidence>
<dbReference type="InterPro" id="IPR051083">
    <property type="entry name" value="GrpII_Intron_Splice-Mob/Def"/>
</dbReference>
<feature type="domain" description="Reverse transcriptase" evidence="10">
    <location>
        <begin position="29"/>
        <end position="265"/>
    </location>
</feature>
<evidence type="ECO:0000259" key="10">
    <source>
        <dbReference type="PROSITE" id="PS50878"/>
    </source>
</evidence>
<dbReference type="GO" id="GO:0003964">
    <property type="term" value="F:RNA-directed DNA polymerase activity"/>
    <property type="evidence" value="ECO:0007669"/>
    <property type="project" value="UniProtKB-KW"/>
</dbReference>
<evidence type="ECO:0000256" key="3">
    <source>
        <dbReference type="ARBA" id="ARBA00022695"/>
    </source>
</evidence>
<evidence type="ECO:0000313" key="11">
    <source>
        <dbReference type="EMBL" id="SPD48442.1"/>
    </source>
</evidence>
<dbReference type="InterPro" id="IPR000477">
    <property type="entry name" value="RT_dom"/>
</dbReference>
<dbReference type="InterPro" id="IPR043502">
    <property type="entry name" value="DNA/RNA_pol_sf"/>
</dbReference>
<dbReference type="CDD" id="cd03487">
    <property type="entry name" value="RT_Bac_retron_II"/>
    <property type="match status" value="1"/>
</dbReference>
<evidence type="ECO:0000313" key="12">
    <source>
        <dbReference type="Proteomes" id="UP000255168"/>
    </source>
</evidence>